<dbReference type="AlphaFoldDB" id="A0A6J4IGJ2"/>
<reference evidence="1" key="1">
    <citation type="submission" date="2020-02" db="EMBL/GenBank/DDBJ databases">
        <authorList>
            <person name="Meier V. D."/>
        </authorList>
    </citation>
    <scope>NUCLEOTIDE SEQUENCE</scope>
    <source>
        <strain evidence="1">AVDCRST_MAG41</strain>
    </source>
</reference>
<sequence length="53" mass="5577">MSRYSMEPAEIDAVHDRTTVLGNELVDQYEAVRRPLATAGDATGGSGLVDLAG</sequence>
<name>A0A6J4IGJ2_9ACTN</name>
<proteinExistence type="predicted"/>
<evidence type="ECO:0000313" key="1">
    <source>
        <dbReference type="EMBL" id="CAA9249730.1"/>
    </source>
</evidence>
<protein>
    <submittedName>
        <fullName evidence="1">Uncharacterized protein</fullName>
    </submittedName>
</protein>
<accession>A0A6J4IGJ2</accession>
<organism evidence="1">
    <name type="scientific">uncultured Mycobacteriales bacterium</name>
    <dbReference type="NCBI Taxonomy" id="581187"/>
    <lineage>
        <taxon>Bacteria</taxon>
        <taxon>Bacillati</taxon>
        <taxon>Actinomycetota</taxon>
        <taxon>Actinomycetes</taxon>
        <taxon>Mycobacteriales</taxon>
        <taxon>environmental samples</taxon>
    </lineage>
</organism>
<gene>
    <name evidence="1" type="ORF">AVDCRST_MAG41-2016</name>
</gene>
<dbReference type="EMBL" id="CADCTP010000173">
    <property type="protein sequence ID" value="CAA9249730.1"/>
    <property type="molecule type" value="Genomic_DNA"/>
</dbReference>